<sequence length="225" mass="24837">MRARHGVADPRPSARAWLSSCETREVGGAEVCLPRAGVPRHEGSICTRVRALLAPERPRTADKGTRASARRGPLLALLLLNGAMPRAPTHAVDTDDPLFLELETVYAWLREKAPNDGANRRNLKSAPLYFKQAWASLSVNERQFLVRRVLAAYCLLQKQPADFQWKAVHYSSSKLAASDFAFVRVSCSTSCMGGAEVSFLPRRTRAQRRYVQRTSSGASTSLRGS</sequence>
<evidence type="ECO:0000313" key="2">
    <source>
        <dbReference type="Proteomes" id="UP000311382"/>
    </source>
</evidence>
<proteinExistence type="predicted"/>
<dbReference type="AlphaFoldDB" id="A0A5C5G028"/>
<dbReference type="Proteomes" id="UP000311382">
    <property type="component" value="Unassembled WGS sequence"/>
</dbReference>
<gene>
    <name evidence="1" type="ORF">DMC30DRAFT_392724</name>
</gene>
<keyword evidence="2" id="KW-1185">Reference proteome</keyword>
<comment type="caution">
    <text evidence="1">The sequence shown here is derived from an EMBL/GenBank/DDBJ whole genome shotgun (WGS) entry which is preliminary data.</text>
</comment>
<accession>A0A5C5G028</accession>
<protein>
    <submittedName>
        <fullName evidence="1">Uncharacterized protein</fullName>
    </submittedName>
</protein>
<organism evidence="1 2">
    <name type="scientific">Rhodotorula diobovata</name>
    <dbReference type="NCBI Taxonomy" id="5288"/>
    <lineage>
        <taxon>Eukaryota</taxon>
        <taxon>Fungi</taxon>
        <taxon>Dikarya</taxon>
        <taxon>Basidiomycota</taxon>
        <taxon>Pucciniomycotina</taxon>
        <taxon>Microbotryomycetes</taxon>
        <taxon>Sporidiobolales</taxon>
        <taxon>Sporidiobolaceae</taxon>
        <taxon>Rhodotorula</taxon>
    </lineage>
</organism>
<dbReference type="EMBL" id="SOZI01000028">
    <property type="protein sequence ID" value="TNY22265.1"/>
    <property type="molecule type" value="Genomic_DNA"/>
</dbReference>
<evidence type="ECO:0000313" key="1">
    <source>
        <dbReference type="EMBL" id="TNY22265.1"/>
    </source>
</evidence>
<reference evidence="1 2" key="1">
    <citation type="submission" date="2019-03" db="EMBL/GenBank/DDBJ databases">
        <title>Rhodosporidium diobovatum UCD-FST 08-225 genome sequencing, assembly, and annotation.</title>
        <authorList>
            <person name="Fakankun I.U."/>
            <person name="Fristensky B."/>
            <person name="Levin D.B."/>
        </authorList>
    </citation>
    <scope>NUCLEOTIDE SEQUENCE [LARGE SCALE GENOMIC DNA]</scope>
    <source>
        <strain evidence="1 2">UCD-FST 08-225</strain>
    </source>
</reference>
<name>A0A5C5G028_9BASI</name>